<organism evidence="2 3">
    <name type="scientific">Lactococcus lactis</name>
    <dbReference type="NCBI Taxonomy" id="1358"/>
    <lineage>
        <taxon>Bacteria</taxon>
        <taxon>Bacillati</taxon>
        <taxon>Bacillota</taxon>
        <taxon>Bacilli</taxon>
        <taxon>Lactobacillales</taxon>
        <taxon>Streptococcaceae</taxon>
        <taxon>Lactococcus</taxon>
    </lineage>
</organism>
<dbReference type="RefSeq" id="WP_264654123.1">
    <property type="nucleotide sequence ID" value="NZ_JAOQNN010000003.1"/>
</dbReference>
<dbReference type="PROSITE" id="PS51318">
    <property type="entry name" value="TAT"/>
    <property type="match status" value="1"/>
</dbReference>
<comment type="caution">
    <text evidence="2">The sequence shown here is derived from an EMBL/GenBank/DDBJ whole genome shotgun (WGS) entry which is preliminary data.</text>
</comment>
<dbReference type="Proteomes" id="UP001207687">
    <property type="component" value="Unassembled WGS sequence"/>
</dbReference>
<dbReference type="EMBL" id="JAOQNN010000003">
    <property type="protein sequence ID" value="MCW2282231.1"/>
    <property type="molecule type" value="Genomic_DNA"/>
</dbReference>
<reference evidence="2" key="1">
    <citation type="submission" date="2023-08" db="EMBL/GenBank/DDBJ databases">
        <title>Genomic analyses of the natural microbiome of Caenorhabditis elegans.</title>
        <authorList>
            <person name="Samuel B."/>
        </authorList>
    </citation>
    <scope>NUCLEOTIDE SEQUENCE</scope>
    <source>
        <strain evidence="2">BIGb0220</strain>
    </source>
</reference>
<dbReference type="InterPro" id="IPR006311">
    <property type="entry name" value="TAT_signal"/>
</dbReference>
<evidence type="ECO:0008006" key="4">
    <source>
        <dbReference type="Google" id="ProtNLM"/>
    </source>
</evidence>
<keyword evidence="1" id="KW-0732">Signal</keyword>
<evidence type="ECO:0000256" key="1">
    <source>
        <dbReference type="SAM" id="SignalP"/>
    </source>
</evidence>
<evidence type="ECO:0000313" key="2">
    <source>
        <dbReference type="EMBL" id="MCW2282231.1"/>
    </source>
</evidence>
<feature type="signal peptide" evidence="1">
    <location>
        <begin position="1"/>
        <end position="28"/>
    </location>
</feature>
<sequence>MFKRKKFMALCATTLAGLSALGSFAPMAASADVAKNGDTVVTYEGAPKPAEWGLSVPANVKLDKSSNVAGSNIHYGNMKVGIVDDQGQSLVDATKDRTFSVSGKGTGTNGNLSFTDKSGQKYNNFLYAAYTGNQGDSEPTTMTKAVWDAASNDATKLVSNFETKADGSNANAEKWVQFGVNEAKQGFNKNTNYSETISWTATEK</sequence>
<feature type="chain" id="PRO_5043834795" description="Cell surface protein" evidence="1">
    <location>
        <begin position="29"/>
        <end position="204"/>
    </location>
</feature>
<evidence type="ECO:0000313" key="3">
    <source>
        <dbReference type="Proteomes" id="UP001207687"/>
    </source>
</evidence>
<name>A0AAW5TQH3_9LACT</name>
<dbReference type="AlphaFoldDB" id="A0AAW5TQH3"/>
<protein>
    <recommendedName>
        <fullName evidence="4">Cell surface protein</fullName>
    </recommendedName>
</protein>
<proteinExistence type="predicted"/>
<gene>
    <name evidence="2" type="ORF">M2256_002776</name>
</gene>
<accession>A0AAW5TQH3</accession>